<dbReference type="AlphaFoldDB" id="A0A9P0I9S6"/>
<dbReference type="EMBL" id="LR824557">
    <property type="protein sequence ID" value="CAH1642328.1"/>
    <property type="molecule type" value="Genomic_DNA"/>
</dbReference>
<evidence type="ECO:0000313" key="3">
    <source>
        <dbReference type="EMBL" id="CAH1642328.1"/>
    </source>
</evidence>
<evidence type="ECO:0000313" key="4">
    <source>
        <dbReference type="Proteomes" id="UP001153321"/>
    </source>
</evidence>
<feature type="region of interest" description="Disordered" evidence="1">
    <location>
        <begin position="94"/>
        <end position="198"/>
    </location>
</feature>
<feature type="region of interest" description="Disordered" evidence="1">
    <location>
        <begin position="269"/>
        <end position="357"/>
    </location>
</feature>
<dbReference type="Proteomes" id="UP001153321">
    <property type="component" value="Chromosome 26"/>
</dbReference>
<feature type="compositionally biased region" description="Basic and acidic residues" evidence="1">
    <location>
        <begin position="327"/>
        <end position="352"/>
    </location>
</feature>
<sequence length="487" mass="56595">MSNQIPIYSQVVPKSQYRAKNSKVNKVQNPTRNDFDPLNYNNGGNFAMSSPLDGKEKKEDKPRRVKEDSGRTRRVRNEASEGKVEAYLRQYQVSMRQQQHRHSAVRQAEHRVNLRSLPLNDVATSRGHDRTPTDRHRGFPERDREGSREHRRERDRDRERERDPFDFDGTPLSPIASRAHEKDSRPVRKSSSAHRVTETSISTDKRRFFCREWAFQKIAHCLEQRPVSKTCGALILGDAGSEDKDDLRLYENHENLFLRNISQRQSKELRNSRLLRQSSEPLSEKKTSLLQKSLSTEQKNDSSGEDRKVENSPPKSRIPVANFRYPNKSDLRSAENSPSKKPERPSTPKEELPEYQNVLKPEVEVQESMCEEGSSSEGSSSVARLLARHQHLFPHWLLLVLDGVADGFIALREIREIPGTLNGLYLWLAQRLFHGRRFTKVRLLLDVLLAARCGVSEEMLYRCLLTKEYSVTREDFNRRLHLLRRQR</sequence>
<protein>
    <recommendedName>
        <fullName evidence="2">TANC1/2-like winged helix domain-containing protein</fullName>
    </recommendedName>
</protein>
<feature type="compositionally biased region" description="Basic and acidic residues" evidence="1">
    <location>
        <begin position="126"/>
        <end position="165"/>
    </location>
</feature>
<proteinExistence type="predicted"/>
<keyword evidence="4" id="KW-1185">Reference proteome</keyword>
<gene>
    <name evidence="3" type="ORF">SPLIT_LOCUS7684</name>
</gene>
<feature type="compositionally biased region" description="Basic and acidic residues" evidence="1">
    <location>
        <begin position="298"/>
        <end position="310"/>
    </location>
</feature>
<feature type="compositionally biased region" description="Polar residues" evidence="1">
    <location>
        <begin position="18"/>
        <end position="32"/>
    </location>
</feature>
<dbReference type="InterPro" id="IPR058056">
    <property type="entry name" value="WH_TANC1/2"/>
</dbReference>
<organism evidence="3 4">
    <name type="scientific">Spodoptera littoralis</name>
    <name type="common">Egyptian cotton leafworm</name>
    <dbReference type="NCBI Taxonomy" id="7109"/>
    <lineage>
        <taxon>Eukaryota</taxon>
        <taxon>Metazoa</taxon>
        <taxon>Ecdysozoa</taxon>
        <taxon>Arthropoda</taxon>
        <taxon>Hexapoda</taxon>
        <taxon>Insecta</taxon>
        <taxon>Pterygota</taxon>
        <taxon>Neoptera</taxon>
        <taxon>Endopterygota</taxon>
        <taxon>Lepidoptera</taxon>
        <taxon>Glossata</taxon>
        <taxon>Ditrysia</taxon>
        <taxon>Noctuoidea</taxon>
        <taxon>Noctuidae</taxon>
        <taxon>Amphipyrinae</taxon>
        <taxon>Spodoptera</taxon>
    </lineage>
</organism>
<feature type="compositionally biased region" description="Polar residues" evidence="1">
    <location>
        <begin position="288"/>
        <end position="297"/>
    </location>
</feature>
<name>A0A9P0I9S6_SPOLI</name>
<reference evidence="3" key="1">
    <citation type="submission" date="2022-02" db="EMBL/GenBank/DDBJ databases">
        <authorList>
            <person name="King R."/>
        </authorList>
    </citation>
    <scope>NUCLEOTIDE SEQUENCE</scope>
</reference>
<feature type="region of interest" description="Disordered" evidence="1">
    <location>
        <begin position="16"/>
        <end position="81"/>
    </location>
</feature>
<evidence type="ECO:0000259" key="2">
    <source>
        <dbReference type="Pfam" id="PF25521"/>
    </source>
</evidence>
<dbReference type="Pfam" id="PF25521">
    <property type="entry name" value="WHD_TANC1"/>
    <property type="match status" value="1"/>
</dbReference>
<feature type="compositionally biased region" description="Polar residues" evidence="1">
    <location>
        <begin position="39"/>
        <end position="48"/>
    </location>
</feature>
<feature type="compositionally biased region" description="Basic and acidic residues" evidence="1">
    <location>
        <begin position="53"/>
        <end position="81"/>
    </location>
</feature>
<accession>A0A9P0I9S6</accession>
<evidence type="ECO:0000256" key="1">
    <source>
        <dbReference type="SAM" id="MobiDB-lite"/>
    </source>
</evidence>
<feature type="domain" description="TANC1/2-like winged helix" evidence="2">
    <location>
        <begin position="431"/>
        <end position="485"/>
    </location>
</feature>